<dbReference type="InterPro" id="IPR020476">
    <property type="entry name" value="Nudix_hydrolase"/>
</dbReference>
<evidence type="ECO:0000313" key="7">
    <source>
        <dbReference type="Proteomes" id="UP001595696"/>
    </source>
</evidence>
<dbReference type="EMBL" id="JBHSAX010000033">
    <property type="protein sequence ID" value="MFC3966303.1"/>
    <property type="molecule type" value="Genomic_DNA"/>
</dbReference>
<evidence type="ECO:0000256" key="4">
    <source>
        <dbReference type="RuleBase" id="RU003476"/>
    </source>
</evidence>
<evidence type="ECO:0000313" key="6">
    <source>
        <dbReference type="EMBL" id="MFC3966303.1"/>
    </source>
</evidence>
<proteinExistence type="inferred from homology"/>
<evidence type="ECO:0000256" key="2">
    <source>
        <dbReference type="ARBA" id="ARBA00005582"/>
    </source>
</evidence>
<keyword evidence="3 4" id="KW-0378">Hydrolase</keyword>
<comment type="caution">
    <text evidence="6">The sequence shown here is derived from an EMBL/GenBank/DDBJ whole genome shotgun (WGS) entry which is preliminary data.</text>
</comment>
<protein>
    <submittedName>
        <fullName evidence="6">NUDIX domain-containing protein</fullName>
    </submittedName>
</protein>
<reference evidence="7" key="1">
    <citation type="journal article" date="2019" name="Int. J. Syst. Evol. Microbiol.">
        <title>The Global Catalogue of Microorganisms (GCM) 10K type strain sequencing project: providing services to taxonomists for standard genome sequencing and annotation.</title>
        <authorList>
            <consortium name="The Broad Institute Genomics Platform"/>
            <consortium name="The Broad Institute Genome Sequencing Center for Infectious Disease"/>
            <person name="Wu L."/>
            <person name="Ma J."/>
        </authorList>
    </citation>
    <scope>NUCLEOTIDE SEQUENCE [LARGE SCALE GENOMIC DNA]</scope>
    <source>
        <strain evidence="7">CGMCC 4.7330</strain>
    </source>
</reference>
<dbReference type="PRINTS" id="PR00502">
    <property type="entry name" value="NUDIXFAMILY"/>
</dbReference>
<sequence>MTGESTLTSVAWLCLRERRLLAVRTEGRDAFYLPGGKPEPGETLARALVREVREEVGVDLEPHGITPVVTITAPAHGLPGTLVEMHCFTAPGHGTPAPAAEIAELAWFGPEDAHRCAPAVVEALEHITARGAWSGF</sequence>
<feature type="domain" description="Nudix hydrolase" evidence="5">
    <location>
        <begin position="4"/>
        <end position="133"/>
    </location>
</feature>
<dbReference type="CDD" id="cd04690">
    <property type="entry name" value="NUDIX_Hydrolase"/>
    <property type="match status" value="1"/>
</dbReference>
<keyword evidence="7" id="KW-1185">Reference proteome</keyword>
<dbReference type="PROSITE" id="PS51462">
    <property type="entry name" value="NUDIX"/>
    <property type="match status" value="1"/>
</dbReference>
<dbReference type="PROSITE" id="PS00893">
    <property type="entry name" value="NUDIX_BOX"/>
    <property type="match status" value="1"/>
</dbReference>
<comment type="cofactor">
    <cofactor evidence="1">
        <name>Mg(2+)</name>
        <dbReference type="ChEBI" id="CHEBI:18420"/>
    </cofactor>
</comment>
<dbReference type="Pfam" id="PF00293">
    <property type="entry name" value="NUDIX"/>
    <property type="match status" value="1"/>
</dbReference>
<evidence type="ECO:0000256" key="1">
    <source>
        <dbReference type="ARBA" id="ARBA00001946"/>
    </source>
</evidence>
<dbReference type="InterPro" id="IPR015797">
    <property type="entry name" value="NUDIX_hydrolase-like_dom_sf"/>
</dbReference>
<evidence type="ECO:0000259" key="5">
    <source>
        <dbReference type="PROSITE" id="PS51462"/>
    </source>
</evidence>
<dbReference type="RefSeq" id="WP_378616896.1">
    <property type="nucleotide sequence ID" value="NZ_JBHSAX010000033.1"/>
</dbReference>
<accession>A0ABV8E2E6</accession>
<organism evidence="6 7">
    <name type="scientific">Nocardia jiangsuensis</name>
    <dbReference type="NCBI Taxonomy" id="1691563"/>
    <lineage>
        <taxon>Bacteria</taxon>
        <taxon>Bacillati</taxon>
        <taxon>Actinomycetota</taxon>
        <taxon>Actinomycetes</taxon>
        <taxon>Mycobacteriales</taxon>
        <taxon>Nocardiaceae</taxon>
        <taxon>Nocardia</taxon>
    </lineage>
</organism>
<dbReference type="Proteomes" id="UP001595696">
    <property type="component" value="Unassembled WGS sequence"/>
</dbReference>
<comment type="similarity">
    <text evidence="2 4">Belongs to the Nudix hydrolase family.</text>
</comment>
<evidence type="ECO:0000256" key="3">
    <source>
        <dbReference type="ARBA" id="ARBA00022801"/>
    </source>
</evidence>
<dbReference type="InterPro" id="IPR000086">
    <property type="entry name" value="NUDIX_hydrolase_dom"/>
</dbReference>
<name>A0ABV8E2E6_9NOCA</name>
<dbReference type="PANTHER" id="PTHR43046:SF2">
    <property type="entry name" value="8-OXO-DGTP DIPHOSPHATASE-RELATED"/>
    <property type="match status" value="1"/>
</dbReference>
<dbReference type="SUPFAM" id="SSF55811">
    <property type="entry name" value="Nudix"/>
    <property type="match status" value="1"/>
</dbReference>
<gene>
    <name evidence="6" type="ORF">ACFO0B_30315</name>
</gene>
<dbReference type="InterPro" id="IPR020084">
    <property type="entry name" value="NUDIX_hydrolase_CS"/>
</dbReference>
<dbReference type="Gene3D" id="3.90.79.10">
    <property type="entry name" value="Nucleoside Triphosphate Pyrophosphohydrolase"/>
    <property type="match status" value="1"/>
</dbReference>
<dbReference type="PANTHER" id="PTHR43046">
    <property type="entry name" value="GDP-MANNOSE MANNOSYL HYDROLASE"/>
    <property type="match status" value="1"/>
</dbReference>